<feature type="compositionally biased region" description="Basic and acidic residues" evidence="4">
    <location>
        <begin position="1348"/>
        <end position="1357"/>
    </location>
</feature>
<protein>
    <recommendedName>
        <fullName evidence="5">Nucleoporin Nup159/Nup146 N-terminal domain-containing protein</fullName>
    </recommendedName>
</protein>
<feature type="region of interest" description="Disordered" evidence="4">
    <location>
        <begin position="1751"/>
        <end position="1808"/>
    </location>
</feature>
<reference evidence="6" key="1">
    <citation type="submission" date="2023-03" db="EMBL/GenBank/DDBJ databases">
        <title>Mating type loci evolution in Malassezia.</title>
        <authorList>
            <person name="Coelho M.A."/>
        </authorList>
    </citation>
    <scope>NUCLEOTIDE SEQUENCE</scope>
    <source>
        <strain evidence="6">CBS 9431</strain>
    </source>
</reference>
<feature type="region of interest" description="Disordered" evidence="4">
    <location>
        <begin position="554"/>
        <end position="578"/>
    </location>
</feature>
<feature type="compositionally biased region" description="Low complexity" evidence="4">
    <location>
        <begin position="640"/>
        <end position="652"/>
    </location>
</feature>
<keyword evidence="2" id="KW-0813">Transport</keyword>
<dbReference type="Proteomes" id="UP001217754">
    <property type="component" value="Chromosome 2"/>
</dbReference>
<feature type="compositionally biased region" description="Basic and acidic residues" evidence="4">
    <location>
        <begin position="837"/>
        <end position="848"/>
    </location>
</feature>
<dbReference type="Pfam" id="PF16755">
    <property type="entry name" value="Beta-prop_NUP159_NUP214"/>
    <property type="match status" value="1"/>
</dbReference>
<feature type="compositionally biased region" description="Acidic residues" evidence="4">
    <location>
        <begin position="1854"/>
        <end position="1894"/>
    </location>
</feature>
<evidence type="ECO:0000256" key="1">
    <source>
        <dbReference type="ARBA" id="ARBA00004123"/>
    </source>
</evidence>
<feature type="compositionally biased region" description="Polar residues" evidence="4">
    <location>
        <begin position="469"/>
        <end position="505"/>
    </location>
</feature>
<feature type="compositionally biased region" description="Basic and acidic residues" evidence="4">
    <location>
        <begin position="958"/>
        <end position="973"/>
    </location>
</feature>
<keyword evidence="3" id="KW-0539">Nucleus</keyword>
<feature type="compositionally biased region" description="Basic and acidic residues" evidence="4">
    <location>
        <begin position="1099"/>
        <end position="1119"/>
    </location>
</feature>
<feature type="compositionally biased region" description="Basic and acidic residues" evidence="4">
    <location>
        <begin position="980"/>
        <end position="989"/>
    </location>
</feature>
<feature type="compositionally biased region" description="Basic and acidic residues" evidence="4">
    <location>
        <begin position="857"/>
        <end position="869"/>
    </location>
</feature>
<feature type="region of interest" description="Disordered" evidence="4">
    <location>
        <begin position="591"/>
        <end position="1423"/>
    </location>
</feature>
<evidence type="ECO:0000313" key="6">
    <source>
        <dbReference type="EMBL" id="WFD38513.1"/>
    </source>
</evidence>
<sequence length="1894" mass="201694">MAVSRAEAGEVAAPYLVLRQLAKDVNVRLASPLALDSARAVKLFAVANSHGSAFVATPQGIDVYKLQSLRETFKAERNACPQAQPASSLSTEAYGAPVQFLAVADAEARLVCGLTNGTVLVYEIASMHSAPRQVAPPQPNTALTSLKPNPGERGELCLAVYAASTEGGSAYVLDIRAGEWRASLPEANVTAADWSAKGKQLVLGLRSGEIAQLTPEGEAKARLAAPPEAGRPLYVEDVLWLENHVFLVTYNTVSDELTHEYDVYVVLRDAKAQSCTYAQFPLDVAPPFGDTSRRGTRYLAALRAWDKEKHLVFIASGPSTDVGVIECKADAAGVAAWNVLELEDTSRPALPFSSVDESSDTSPVALALDLTATEPIADPNAAAKGEDPAATLPATPILLVYTSDGVLLAYNVINADAKDAYPGMVHATQGAAQGQAPPPPSSATAFGSTSTPSAAAFGSTSTPNAPAFGSTSTPSASAFGSTSTPSAPAFGSTSTPGAPAFGSTSGPSAFGKPAFGQTASGGGFGAFGGAKSAFGSSSGSAFGAAGNTNSAPAFGSTSTPSAFGSTASPSAFGSASGTSAFGSPAFGQSSGFGAAASKPSAFGTTATPAFGQSSAFDKPSTPGSTGTNSAFSSMAGKPTGFGAVSSSNSGSVFGSGGAFDKGKPAFEGATPAPKPEPESGMEAEPIDDGNKGAFSFGSMNDMMDTKPAQESTPTPNTPSAPESRTTPASTPSAFGFAASQPKPSAGFSFGQSAPKAPEPVTPTKAREQKQAPAFSFANPEEKKDRPAFSFAKPDEKEEKKDAAAFSFAKPEEKKDAPAFSFAKPEEKKGAPSFSFAKPDEKKDEKKDAPAFSFAKPEAQKDEKEEKKDAPAFSFSKPEEKQDEKKEEKKDTPAFSFAKPDTQKDDKEAKEDALPALSAKPAEKGEEEKDAKDGPAFSFSKPEEKKEDNKDAPAFSFSKPEKKQDEKKEDKKDAPAFSFAKPEEKKEENKNTPSFSFAKPETKDEKKEEKKGTPSFSFAKPEEKKDAPAFSFAKPDDGNDNKKDTAAFSFAKPGEKSTTTPSKPEGKKDEEKDAPSFSFAKPEDKKEEQKSAPAFSFSNPEKEEKKDDTTVSQPEDKKDAPAFSVAKPEEKSEEGNATAFSFTKSDGKKDETKDAPTFSFAKPEEKKEDKKDAPTFSFANPEEKKEDKKDAPTFSFAKPEEKKEDKKDAPTFSFAKPEEKKEEIKPAPAFSFAKPDEKKGDSKTALAFSFARPEDKKGETHGGSAFSFAKPDEKKDAPAFSFAKSDEKNGEQKSAPAFSFAKSEKKKDAPPTFFSKPDEKKEEPRASPAFSFAKPEEKKDAPAFSFAKSEPKEADKAKSAPAFSFASQDKPKESPAAKPVESNEMEKQSGDKPRDASFFAKSEPASAIAPKEKSPEAPAKLDGVPLQDIKVPRVHLSSLPAPSVPAEEGELQREFAKIYLGLNAELDALKSQAKETAAFYDKLRTPSAPTKHTADLDSPTWTMGDLSSLTPVAQQLSADIAKVDRAFAENQQRVAGLQSVQLKAEIKRDETTRFLRARKDPSFAKLVRVRHLGPEHVENQQRLRRSTHLVRERMQELDEHLQTIKTAIANDKAGRQPMHAPSLDSVYRSADHITTLAARRLAELDRLNAELNELRPSAAPEIVREPSVPLTPRKTSGALDSIGALHNTLPAVSNAADVQAERDAQRAAMQTLFTMRDTPLVTNATMEASLPADAKVSLPVTRPIALRGVVRSKRPPAPKPAPCEVPESAAMPTEEKKEAPVDFFATSTPSGVSTPMPATTTPVRSPSFFSSLTSNKQALHSSHVPAQYTTFEGLVPPRRISPPTDLTLDEFVAQDGEDDDDDDDDYDDYDDDYGEDEDEDEDEEAYEDEDDEDVD</sequence>
<organism evidence="6 7">
    <name type="scientific">Malassezia japonica</name>
    <dbReference type="NCBI Taxonomy" id="223818"/>
    <lineage>
        <taxon>Eukaryota</taxon>
        <taxon>Fungi</taxon>
        <taxon>Dikarya</taxon>
        <taxon>Basidiomycota</taxon>
        <taxon>Ustilaginomycotina</taxon>
        <taxon>Malasseziomycetes</taxon>
        <taxon>Malasseziales</taxon>
        <taxon>Malasseziaceae</taxon>
        <taxon>Malassezia</taxon>
    </lineage>
</organism>
<feature type="compositionally biased region" description="Polar residues" evidence="4">
    <location>
        <begin position="602"/>
        <end position="632"/>
    </location>
</feature>
<evidence type="ECO:0000256" key="4">
    <source>
        <dbReference type="SAM" id="MobiDB-lite"/>
    </source>
</evidence>
<feature type="compositionally biased region" description="Basic and acidic residues" evidence="4">
    <location>
        <begin position="1144"/>
        <end position="1153"/>
    </location>
</feature>
<feature type="compositionally biased region" description="Basic and acidic residues" evidence="4">
    <location>
        <begin position="1180"/>
        <end position="1190"/>
    </location>
</feature>
<feature type="compositionally biased region" description="Basic and acidic residues" evidence="4">
    <location>
        <begin position="1033"/>
        <end position="1044"/>
    </location>
</feature>
<dbReference type="GeneID" id="85225115"/>
<dbReference type="SUPFAM" id="SSF117289">
    <property type="entry name" value="Nucleoporin domain"/>
    <property type="match status" value="1"/>
</dbReference>
<evidence type="ECO:0000259" key="5">
    <source>
        <dbReference type="Pfam" id="PF16755"/>
    </source>
</evidence>
<feature type="compositionally biased region" description="Basic and acidic residues" evidence="4">
    <location>
        <begin position="1197"/>
        <end position="1208"/>
    </location>
</feature>
<feature type="compositionally biased region" description="Basic and acidic residues" evidence="4">
    <location>
        <begin position="1080"/>
        <end position="1089"/>
    </location>
</feature>
<dbReference type="InterPro" id="IPR015943">
    <property type="entry name" value="WD40/YVTN_repeat-like_dom_sf"/>
</dbReference>
<proteinExistence type="predicted"/>
<evidence type="ECO:0000256" key="3">
    <source>
        <dbReference type="ARBA" id="ARBA00023242"/>
    </source>
</evidence>
<feature type="compositionally biased region" description="Basic and acidic residues" evidence="4">
    <location>
        <begin position="1315"/>
        <end position="1324"/>
    </location>
</feature>
<dbReference type="InterPro" id="IPR039462">
    <property type="entry name" value="Nup159/Nup146_N"/>
</dbReference>
<feature type="region of interest" description="Disordered" evidence="4">
    <location>
        <begin position="1849"/>
        <end position="1894"/>
    </location>
</feature>
<feature type="domain" description="Nucleoporin Nup159/Nup146 N-terminal" evidence="5">
    <location>
        <begin position="41"/>
        <end position="407"/>
    </location>
</feature>
<feature type="compositionally biased region" description="Basic and acidic residues" evidence="4">
    <location>
        <begin position="999"/>
        <end position="1011"/>
    </location>
</feature>
<feature type="compositionally biased region" description="Basic and acidic residues" evidence="4">
    <location>
        <begin position="1063"/>
        <end position="1073"/>
    </location>
</feature>
<name>A0AAF0F549_9BASI</name>
<feature type="compositionally biased region" description="Basic and acidic residues" evidence="4">
    <location>
        <begin position="940"/>
        <end position="950"/>
    </location>
</feature>
<feature type="compositionally biased region" description="Basic and acidic residues" evidence="4">
    <location>
        <begin position="1161"/>
        <end position="1172"/>
    </location>
</feature>
<feature type="compositionally biased region" description="Basic and acidic residues" evidence="4">
    <location>
        <begin position="1383"/>
        <end position="1394"/>
    </location>
</feature>
<evidence type="ECO:0000313" key="7">
    <source>
        <dbReference type="Proteomes" id="UP001217754"/>
    </source>
</evidence>
<feature type="compositionally biased region" description="Basic and acidic residues" evidence="4">
    <location>
        <begin position="779"/>
        <end position="802"/>
    </location>
</feature>
<feature type="compositionally biased region" description="Low complexity" evidence="4">
    <location>
        <begin position="442"/>
        <end position="463"/>
    </location>
</feature>
<dbReference type="EMBL" id="CP119959">
    <property type="protein sequence ID" value="WFD38513.1"/>
    <property type="molecule type" value="Genomic_DNA"/>
</dbReference>
<feature type="compositionally biased region" description="Basic and acidic residues" evidence="4">
    <location>
        <begin position="920"/>
        <end position="932"/>
    </location>
</feature>
<dbReference type="GO" id="GO:0005634">
    <property type="term" value="C:nucleus"/>
    <property type="evidence" value="ECO:0007669"/>
    <property type="project" value="UniProtKB-SubCell"/>
</dbReference>
<gene>
    <name evidence="6" type="ORF">MJAP1_001466</name>
</gene>
<keyword evidence="7" id="KW-1185">Reference proteome</keyword>
<dbReference type="Gene3D" id="2.130.10.10">
    <property type="entry name" value="YVTN repeat-like/Quinoprotein amine dehydrogenase"/>
    <property type="match status" value="1"/>
</dbReference>
<feature type="compositionally biased region" description="Polar residues" evidence="4">
    <location>
        <begin position="1784"/>
        <end position="1808"/>
    </location>
</feature>
<feature type="compositionally biased region" description="Basic and acidic residues" evidence="4">
    <location>
        <begin position="876"/>
        <end position="891"/>
    </location>
</feature>
<evidence type="ECO:0000256" key="2">
    <source>
        <dbReference type="ARBA" id="ARBA00022448"/>
    </source>
</evidence>
<feature type="compositionally biased region" description="Basic and acidic residues" evidence="4">
    <location>
        <begin position="1215"/>
        <end position="1224"/>
    </location>
</feature>
<feature type="region of interest" description="Disordered" evidence="4">
    <location>
        <begin position="428"/>
        <end position="505"/>
    </location>
</feature>
<comment type="subcellular location">
    <subcellularLocation>
        <location evidence="1">Nucleus</location>
    </subcellularLocation>
</comment>
<feature type="compositionally biased region" description="Basic and acidic residues" evidence="4">
    <location>
        <begin position="900"/>
        <end position="912"/>
    </location>
</feature>
<feature type="compositionally biased region" description="Polar residues" evidence="4">
    <location>
        <begin position="708"/>
        <end position="732"/>
    </location>
</feature>
<dbReference type="RefSeq" id="XP_060121410.1">
    <property type="nucleotide sequence ID" value="XM_060265427.1"/>
</dbReference>
<accession>A0AAF0F549</accession>